<protein>
    <submittedName>
        <fullName evidence="4">NAD-dependent epimerase</fullName>
    </submittedName>
</protein>
<dbReference type="Gene3D" id="3.90.25.10">
    <property type="entry name" value="UDP-galactose 4-epimerase, domain 1"/>
    <property type="match status" value="1"/>
</dbReference>
<sequence length="334" mass="34546">MHALILGAAGMIGRRLTAALVAAGRVGNDPLTGLTLVDVVRPETPAGFAGPVRVEAADLSAPGAAAAALKERPGIVFHLAAVVSGEAEADMDLGYRVNLDGTRLLFEAIRHLSEAEGYRPRVVFTSSLAVFGQPLPPVIGDDFIPAPASSYGTQKAMGELLLADYSRRGFLDGIGLRLPTICVRPGKPNKAASGFFSGIIREPLAGLPAVLPVPDTVRHWFASPGAATGFLLHAAGLDLAGLGTRRTLTMPGVSATVAEEIEALRRVAGEAAVGLIRREPDPAVMRIIETWPEAFDTRAALALGFAADASFDAIVAQHVAESGAAGMPSPRGTA</sequence>
<keyword evidence="5" id="KW-1185">Reference proteome</keyword>
<dbReference type="CDD" id="cd05238">
    <property type="entry name" value="Gne_like_SDR_e"/>
    <property type="match status" value="1"/>
</dbReference>
<dbReference type="GO" id="GO:0016491">
    <property type="term" value="F:oxidoreductase activity"/>
    <property type="evidence" value="ECO:0007669"/>
    <property type="project" value="InterPro"/>
</dbReference>
<dbReference type="Proteomes" id="UP000246058">
    <property type="component" value="Chromosome"/>
</dbReference>
<reference evidence="4 5" key="1">
    <citation type="submission" date="2018-05" db="EMBL/GenBank/DDBJ databases">
        <title>Complete Genome Sequence of Methylobacterium sp. 17Sr1-43.</title>
        <authorList>
            <person name="Srinivasan S."/>
        </authorList>
    </citation>
    <scope>NUCLEOTIDE SEQUENCE [LARGE SCALE GENOMIC DNA]</scope>
    <source>
        <strain evidence="4 5">17Sr1-43</strain>
    </source>
</reference>
<dbReference type="RefSeq" id="WP_109952253.1">
    <property type="nucleotide sequence ID" value="NZ_CP029551.1"/>
</dbReference>
<evidence type="ECO:0000256" key="2">
    <source>
        <dbReference type="ARBA" id="ARBA00023277"/>
    </source>
</evidence>
<dbReference type="PANTHER" id="PTHR43103">
    <property type="entry name" value="NUCLEOSIDE-DIPHOSPHATE-SUGAR EPIMERASE"/>
    <property type="match status" value="1"/>
</dbReference>
<dbReference type="InterPro" id="IPR001509">
    <property type="entry name" value="Epimerase_deHydtase"/>
</dbReference>
<evidence type="ECO:0000256" key="1">
    <source>
        <dbReference type="ARBA" id="ARBA00022857"/>
    </source>
</evidence>
<name>A0A2U8VTT5_9HYPH</name>
<dbReference type="SUPFAM" id="SSF51735">
    <property type="entry name" value="NAD(P)-binding Rossmann-fold domains"/>
    <property type="match status" value="1"/>
</dbReference>
<accession>A0A2U8VTT5</accession>
<dbReference type="KEGG" id="meti:DK427_16735"/>
<evidence type="ECO:0000259" key="3">
    <source>
        <dbReference type="Pfam" id="PF01370"/>
    </source>
</evidence>
<dbReference type="NCBIfam" id="NF043036">
    <property type="entry name" value="ErythonDh"/>
    <property type="match status" value="1"/>
</dbReference>
<keyword evidence="2" id="KW-0119">Carbohydrate metabolism</keyword>
<proteinExistence type="predicted"/>
<dbReference type="AlphaFoldDB" id="A0A2U8VTT5"/>
<dbReference type="Gene3D" id="3.40.50.720">
    <property type="entry name" value="NAD(P)-binding Rossmann-like Domain"/>
    <property type="match status" value="1"/>
</dbReference>
<dbReference type="InterPro" id="IPR050005">
    <property type="entry name" value="DenD"/>
</dbReference>
<dbReference type="EMBL" id="CP029551">
    <property type="protein sequence ID" value="AWN37174.1"/>
    <property type="molecule type" value="Genomic_DNA"/>
</dbReference>
<evidence type="ECO:0000313" key="5">
    <source>
        <dbReference type="Proteomes" id="UP000246058"/>
    </source>
</evidence>
<dbReference type="PANTHER" id="PTHR43103:SF3">
    <property type="entry name" value="ADP-L-GLYCERO-D-MANNO-HEPTOSE-6-EPIMERASE"/>
    <property type="match status" value="1"/>
</dbReference>
<organism evidence="4 5">
    <name type="scientific">Methylobacterium radiodurans</name>
    <dbReference type="NCBI Taxonomy" id="2202828"/>
    <lineage>
        <taxon>Bacteria</taxon>
        <taxon>Pseudomonadati</taxon>
        <taxon>Pseudomonadota</taxon>
        <taxon>Alphaproteobacteria</taxon>
        <taxon>Hyphomicrobiales</taxon>
        <taxon>Methylobacteriaceae</taxon>
        <taxon>Methylobacterium</taxon>
    </lineage>
</organism>
<feature type="domain" description="NAD-dependent epimerase/dehydratase" evidence="3">
    <location>
        <begin position="3"/>
        <end position="208"/>
    </location>
</feature>
<dbReference type="OrthoDB" id="9801056at2"/>
<keyword evidence="1" id="KW-0521">NADP</keyword>
<evidence type="ECO:0000313" key="4">
    <source>
        <dbReference type="EMBL" id="AWN37174.1"/>
    </source>
</evidence>
<dbReference type="Pfam" id="PF01370">
    <property type="entry name" value="Epimerase"/>
    <property type="match status" value="1"/>
</dbReference>
<dbReference type="InterPro" id="IPR036291">
    <property type="entry name" value="NAD(P)-bd_dom_sf"/>
</dbReference>
<gene>
    <name evidence="4" type="ORF">DK427_16735</name>
</gene>